<name>A0A3S4ZN67_9PLAT</name>
<protein>
    <submittedName>
        <fullName evidence="2">Uncharacterized protein</fullName>
    </submittedName>
</protein>
<sequence>MAECTAGAVQEAPTPPDLDEVVGEGKADSEADGVIAGQSATSMDESQVFEDYCLDDFLPIHLHLVQRS</sequence>
<dbReference type="EMBL" id="CAAALY010002103">
    <property type="protein sequence ID" value="VEL07617.1"/>
    <property type="molecule type" value="Genomic_DNA"/>
</dbReference>
<evidence type="ECO:0000313" key="2">
    <source>
        <dbReference type="EMBL" id="VEL07617.1"/>
    </source>
</evidence>
<organism evidence="2 3">
    <name type="scientific">Protopolystoma xenopodis</name>
    <dbReference type="NCBI Taxonomy" id="117903"/>
    <lineage>
        <taxon>Eukaryota</taxon>
        <taxon>Metazoa</taxon>
        <taxon>Spiralia</taxon>
        <taxon>Lophotrochozoa</taxon>
        <taxon>Platyhelminthes</taxon>
        <taxon>Monogenea</taxon>
        <taxon>Polyopisthocotylea</taxon>
        <taxon>Polystomatidea</taxon>
        <taxon>Polystomatidae</taxon>
        <taxon>Protopolystoma</taxon>
    </lineage>
</organism>
<dbReference type="AlphaFoldDB" id="A0A3S4ZN67"/>
<dbReference type="Proteomes" id="UP000784294">
    <property type="component" value="Unassembled WGS sequence"/>
</dbReference>
<feature type="region of interest" description="Disordered" evidence="1">
    <location>
        <begin position="1"/>
        <end position="32"/>
    </location>
</feature>
<comment type="caution">
    <text evidence="2">The sequence shown here is derived from an EMBL/GenBank/DDBJ whole genome shotgun (WGS) entry which is preliminary data.</text>
</comment>
<reference evidence="2" key="1">
    <citation type="submission" date="2018-11" db="EMBL/GenBank/DDBJ databases">
        <authorList>
            <consortium name="Pathogen Informatics"/>
        </authorList>
    </citation>
    <scope>NUCLEOTIDE SEQUENCE</scope>
</reference>
<evidence type="ECO:0000313" key="3">
    <source>
        <dbReference type="Proteomes" id="UP000784294"/>
    </source>
</evidence>
<gene>
    <name evidence="2" type="ORF">PXEA_LOCUS1057</name>
</gene>
<accession>A0A3S4ZN67</accession>
<keyword evidence="3" id="KW-1185">Reference proteome</keyword>
<proteinExistence type="predicted"/>
<evidence type="ECO:0000256" key="1">
    <source>
        <dbReference type="SAM" id="MobiDB-lite"/>
    </source>
</evidence>